<organism evidence="3 6">
    <name type="scientific">Ligilactobacillus murinus</name>
    <dbReference type="NCBI Taxonomy" id="1622"/>
    <lineage>
        <taxon>Bacteria</taxon>
        <taxon>Bacillati</taxon>
        <taxon>Bacillota</taxon>
        <taxon>Bacilli</taxon>
        <taxon>Lactobacillales</taxon>
        <taxon>Lactobacillaceae</taxon>
        <taxon>Ligilactobacillus</taxon>
    </lineage>
</organism>
<keyword evidence="4" id="KW-1185">Reference proteome</keyword>
<evidence type="ECO:0000313" key="4">
    <source>
        <dbReference type="Proteomes" id="UP000250143"/>
    </source>
</evidence>
<protein>
    <submittedName>
        <fullName evidence="3">XkdX family protein</fullName>
    </submittedName>
</protein>
<dbReference type="GeneID" id="48465870"/>
<dbReference type="Proteomes" id="UP000250143">
    <property type="component" value="Chromosome"/>
</dbReference>
<dbReference type="AlphaFoldDB" id="A0A2Z4W1D0"/>
<dbReference type="Proteomes" id="UP000306855">
    <property type="component" value="Unassembled WGS sequence"/>
</dbReference>
<evidence type="ECO:0000313" key="6">
    <source>
        <dbReference type="Proteomes" id="UP000306855"/>
    </source>
</evidence>
<evidence type="ECO:0000313" key="1">
    <source>
        <dbReference type="EMBL" id="AWZ37752.1"/>
    </source>
</evidence>
<dbReference type="EMBL" id="CP023565">
    <property type="protein sequence ID" value="AWZ37752.1"/>
    <property type="molecule type" value="Genomic_DNA"/>
</dbReference>
<evidence type="ECO:0000313" key="2">
    <source>
        <dbReference type="EMBL" id="AWZ41259.1"/>
    </source>
</evidence>
<dbReference type="InterPro" id="IPR010022">
    <property type="entry name" value="XkdX"/>
</dbReference>
<gene>
    <name evidence="2" type="ORF">CPQ89_09600</name>
    <name evidence="1" type="ORF">CPS94_01880</name>
    <name evidence="3" type="ORF">E5340_00545</name>
</gene>
<dbReference type="EMBL" id="CP023566">
    <property type="protein sequence ID" value="AWZ41259.1"/>
    <property type="molecule type" value="Genomic_DNA"/>
</dbReference>
<evidence type="ECO:0000313" key="5">
    <source>
        <dbReference type="Proteomes" id="UP000250153"/>
    </source>
</evidence>
<reference evidence="3 6" key="2">
    <citation type="submission" date="2019-04" db="EMBL/GenBank/DDBJ databases">
        <title>Microbes associate with the intestines of laboratory mice.</title>
        <authorList>
            <person name="Navarre W."/>
            <person name="Wong E."/>
            <person name="Huang K."/>
            <person name="Tropini C."/>
            <person name="Ng K."/>
            <person name="Yu B."/>
        </authorList>
    </citation>
    <scope>NUCLEOTIDE SEQUENCE [LARGE SCALE GENOMIC DNA]</scope>
    <source>
        <strain evidence="3 6">NM26_J9</strain>
    </source>
</reference>
<dbReference type="EMBL" id="SRYK01000002">
    <property type="protein sequence ID" value="TGY57190.1"/>
    <property type="molecule type" value="Genomic_DNA"/>
</dbReference>
<dbReference type="KEGG" id="lmur:CPS94_01880"/>
<name>A0A2Z4W1D0_9LACO</name>
<reference evidence="4 5" key="1">
    <citation type="submission" date="2017-09" db="EMBL/GenBank/DDBJ databases">
        <title>Predominant Lactobacillus spp. isolated from feces of mice subjected to short-term calorie restriction.</title>
        <authorList>
            <person name="Zhang C."/>
            <person name="Zhao L."/>
            <person name="Pan F."/>
        </authorList>
    </citation>
    <scope>NUCLEOTIDE SEQUENCE [LARGE SCALE GENOMIC DNA]</scope>
    <source>
        <strain evidence="2 4">CR141</strain>
        <strain evidence="1 5">CR147</strain>
    </source>
</reference>
<dbReference type="RefSeq" id="WP_112195469.1">
    <property type="nucleotide sequence ID" value="NZ_CP023565.1"/>
</dbReference>
<sequence>MYNVCKSLHKLGLSIKRFVKMGSITAEQYEEITGEKYE</sequence>
<dbReference type="Pfam" id="PF09693">
    <property type="entry name" value="Phage_XkdX"/>
    <property type="match status" value="1"/>
</dbReference>
<evidence type="ECO:0000313" key="3">
    <source>
        <dbReference type="EMBL" id="TGY57190.1"/>
    </source>
</evidence>
<proteinExistence type="predicted"/>
<accession>A0A2Z4W1D0</accession>
<dbReference type="Proteomes" id="UP000250153">
    <property type="component" value="Chromosome"/>
</dbReference>
<dbReference type="STRING" id="1622.GCA_001953785_01961"/>
<dbReference type="NCBIfam" id="TIGR01669">
    <property type="entry name" value="phage_XkdX"/>
    <property type="match status" value="1"/>
</dbReference>